<dbReference type="OrthoDB" id="9782004at2"/>
<evidence type="ECO:0000259" key="9">
    <source>
        <dbReference type="PROSITE" id="PS50928"/>
    </source>
</evidence>
<dbReference type="STRING" id="99656.SAMN05421659_11527"/>
<protein>
    <submittedName>
        <fullName evidence="10">Spermidine/putrescine transport system permease protein</fullName>
    </submittedName>
</protein>
<evidence type="ECO:0000313" key="10">
    <source>
        <dbReference type="EMBL" id="SEW39601.1"/>
    </source>
</evidence>
<keyword evidence="6 8" id="KW-1133">Transmembrane helix</keyword>
<dbReference type="Gene3D" id="1.10.3720.10">
    <property type="entry name" value="MetI-like"/>
    <property type="match status" value="1"/>
</dbReference>
<comment type="similarity">
    <text evidence="2">Belongs to the binding-protein-dependent transport system permease family. CysTW subfamily.</text>
</comment>
<feature type="transmembrane region" description="Helical" evidence="8">
    <location>
        <begin position="107"/>
        <end position="128"/>
    </location>
</feature>
<evidence type="ECO:0000256" key="5">
    <source>
        <dbReference type="ARBA" id="ARBA00022692"/>
    </source>
</evidence>
<dbReference type="RefSeq" id="WP_092456115.1">
    <property type="nucleotide sequence ID" value="NZ_FOJI01000015.1"/>
</dbReference>
<comment type="subcellular location">
    <subcellularLocation>
        <location evidence="1 8">Cell membrane</location>
        <topology evidence="1 8">Multi-pass membrane protein</topology>
    </subcellularLocation>
</comment>
<dbReference type="Proteomes" id="UP000199701">
    <property type="component" value="Unassembled WGS sequence"/>
</dbReference>
<dbReference type="EMBL" id="FOJI01000015">
    <property type="protein sequence ID" value="SEW39601.1"/>
    <property type="molecule type" value="Genomic_DNA"/>
</dbReference>
<proteinExistence type="inferred from homology"/>
<keyword evidence="5 8" id="KW-0812">Transmembrane</keyword>
<evidence type="ECO:0000256" key="7">
    <source>
        <dbReference type="ARBA" id="ARBA00023136"/>
    </source>
</evidence>
<dbReference type="PANTHER" id="PTHR43848:SF2">
    <property type="entry name" value="PUTRESCINE TRANSPORT SYSTEM PERMEASE PROTEIN POTI"/>
    <property type="match status" value="1"/>
</dbReference>
<evidence type="ECO:0000256" key="2">
    <source>
        <dbReference type="ARBA" id="ARBA00007069"/>
    </source>
</evidence>
<feature type="domain" description="ABC transmembrane type-1" evidence="9">
    <location>
        <begin position="69"/>
        <end position="256"/>
    </location>
</feature>
<name>A0A1I0RFF6_9FIRM</name>
<dbReference type="PROSITE" id="PS50928">
    <property type="entry name" value="ABC_TM1"/>
    <property type="match status" value="1"/>
</dbReference>
<keyword evidence="11" id="KW-1185">Reference proteome</keyword>
<feature type="transmembrane region" description="Helical" evidence="8">
    <location>
        <begin position="140"/>
        <end position="160"/>
    </location>
</feature>
<dbReference type="InterPro" id="IPR051789">
    <property type="entry name" value="Bact_Polyamine_Transport"/>
</dbReference>
<evidence type="ECO:0000256" key="4">
    <source>
        <dbReference type="ARBA" id="ARBA00022475"/>
    </source>
</evidence>
<evidence type="ECO:0000256" key="6">
    <source>
        <dbReference type="ARBA" id="ARBA00022989"/>
    </source>
</evidence>
<reference evidence="10 11" key="1">
    <citation type="submission" date="2016-10" db="EMBL/GenBank/DDBJ databases">
        <authorList>
            <person name="de Groot N.N."/>
        </authorList>
    </citation>
    <scope>NUCLEOTIDE SEQUENCE [LARGE SCALE GENOMIC DNA]</scope>
    <source>
        <strain evidence="10 11">DSM 9179</strain>
    </source>
</reference>
<feature type="transmembrane region" description="Helical" evidence="8">
    <location>
        <begin position="73"/>
        <end position="95"/>
    </location>
</feature>
<dbReference type="PANTHER" id="PTHR43848">
    <property type="entry name" value="PUTRESCINE TRANSPORT SYSTEM PERMEASE PROTEIN POTI"/>
    <property type="match status" value="1"/>
</dbReference>
<dbReference type="CDD" id="cd06261">
    <property type="entry name" value="TM_PBP2"/>
    <property type="match status" value="1"/>
</dbReference>
<evidence type="ECO:0000313" key="11">
    <source>
        <dbReference type="Proteomes" id="UP000199701"/>
    </source>
</evidence>
<evidence type="ECO:0000256" key="1">
    <source>
        <dbReference type="ARBA" id="ARBA00004651"/>
    </source>
</evidence>
<dbReference type="Pfam" id="PF00528">
    <property type="entry name" value="BPD_transp_1"/>
    <property type="match status" value="1"/>
</dbReference>
<dbReference type="InterPro" id="IPR000515">
    <property type="entry name" value="MetI-like"/>
</dbReference>
<dbReference type="SUPFAM" id="SSF161098">
    <property type="entry name" value="MetI-like"/>
    <property type="match status" value="1"/>
</dbReference>
<keyword evidence="7 8" id="KW-0472">Membrane</keyword>
<evidence type="ECO:0000256" key="8">
    <source>
        <dbReference type="RuleBase" id="RU363032"/>
    </source>
</evidence>
<organism evidence="10 11">
    <name type="scientific">[Clostridium] fimetarium</name>
    <dbReference type="NCBI Taxonomy" id="99656"/>
    <lineage>
        <taxon>Bacteria</taxon>
        <taxon>Bacillati</taxon>
        <taxon>Bacillota</taxon>
        <taxon>Clostridia</taxon>
        <taxon>Lachnospirales</taxon>
        <taxon>Lachnospiraceae</taxon>
    </lineage>
</organism>
<dbReference type="InterPro" id="IPR035906">
    <property type="entry name" value="MetI-like_sf"/>
</dbReference>
<accession>A0A1I0RFF6</accession>
<sequence length="272" mass="29834">MKRQNKIALAKMSKTIYCSFIYLFLFLPIVVIVVNSFNATTSKPYLTWKGFTFSWYGKLFQNTSLLDSFRTTIIIAVISTILATCIGTIAAVGMYKYKFKGKSTIDALLYIPVVIPEIVLGISLLTLFTKVNIPRGTLSLVIAHVTFSVPYVIFNIRARLSGYDNSIEEASMDLGANRIKTFFNITLPVLAPGIAGGALLAFTLSIDDVIISYFTNGQTKTFPLKVMESIKSGVSPDVNALSTLILVGTIIIVVLSQSGIFSKNKIKKAIKN</sequence>
<keyword evidence="4" id="KW-1003">Cell membrane</keyword>
<feature type="transmembrane region" description="Helical" evidence="8">
    <location>
        <begin position="20"/>
        <end position="39"/>
    </location>
</feature>
<dbReference type="GO" id="GO:0005886">
    <property type="term" value="C:plasma membrane"/>
    <property type="evidence" value="ECO:0007669"/>
    <property type="project" value="UniProtKB-SubCell"/>
</dbReference>
<feature type="transmembrane region" description="Helical" evidence="8">
    <location>
        <begin position="181"/>
        <end position="206"/>
    </location>
</feature>
<feature type="transmembrane region" description="Helical" evidence="8">
    <location>
        <begin position="240"/>
        <end position="261"/>
    </location>
</feature>
<keyword evidence="3 8" id="KW-0813">Transport</keyword>
<evidence type="ECO:0000256" key="3">
    <source>
        <dbReference type="ARBA" id="ARBA00022448"/>
    </source>
</evidence>
<dbReference type="GO" id="GO:0055085">
    <property type="term" value="P:transmembrane transport"/>
    <property type="evidence" value="ECO:0007669"/>
    <property type="project" value="InterPro"/>
</dbReference>
<gene>
    <name evidence="10" type="ORF">SAMN05421659_11527</name>
</gene>
<dbReference type="AlphaFoldDB" id="A0A1I0RFF6"/>